<name>A0A8S5SXW3_9CAUD</name>
<organism evidence="1">
    <name type="scientific">Siphoviridae sp. ctAkS7</name>
    <dbReference type="NCBI Taxonomy" id="2827798"/>
    <lineage>
        <taxon>Viruses</taxon>
        <taxon>Duplodnaviria</taxon>
        <taxon>Heunggongvirae</taxon>
        <taxon>Uroviricota</taxon>
        <taxon>Caudoviricetes</taxon>
    </lineage>
</organism>
<dbReference type="EMBL" id="BK032698">
    <property type="protein sequence ID" value="DAF55736.1"/>
    <property type="molecule type" value="Genomic_DNA"/>
</dbReference>
<accession>A0A8S5SXW3</accession>
<evidence type="ECO:0000313" key="1">
    <source>
        <dbReference type="EMBL" id="DAF55736.1"/>
    </source>
</evidence>
<proteinExistence type="predicted"/>
<protein>
    <submittedName>
        <fullName evidence="1">Uncharacterized protein</fullName>
    </submittedName>
</protein>
<reference evidence="1" key="1">
    <citation type="journal article" date="2021" name="Proc. Natl. Acad. Sci. U.S.A.">
        <title>A Catalog of Tens of Thousands of Viruses from Human Metagenomes Reveals Hidden Associations with Chronic Diseases.</title>
        <authorList>
            <person name="Tisza M.J."/>
            <person name="Buck C.B."/>
        </authorList>
    </citation>
    <scope>NUCLEOTIDE SEQUENCE</scope>
    <source>
        <strain evidence="1">CtAkS7</strain>
    </source>
</reference>
<sequence>MKKYKLLKDTPTIKAGTIFEEVVGDFDGLKALTRITPVGAKTSPQFTIDDIDNFDDWFEEIPESKRWRAEYNEKYWCNDGNGGIYSSTEDGHKADSYRFLTGNYFKTEEEAEVYKEYLLARQVILDDADGGRWSKDGCNWYAFYNGMNLDMTDSTFYRPGTIYFQETKAILKSLEEHREQWEIVRKYEMGELQDA</sequence>